<dbReference type="PANTHER" id="PTHR36451">
    <property type="entry name" value="PAPS-DEPENDENT SULFOTRANSFERASE STF3"/>
    <property type="match status" value="1"/>
</dbReference>
<dbReference type="EMBL" id="JALKHS010000005">
    <property type="protein sequence ID" value="MCK0530538.1"/>
    <property type="molecule type" value="Genomic_DNA"/>
</dbReference>
<dbReference type="InterPro" id="IPR052736">
    <property type="entry name" value="Stf3_sulfotransferase"/>
</dbReference>
<protein>
    <submittedName>
        <fullName evidence="1">Sulfotransferase</fullName>
    </submittedName>
</protein>
<dbReference type="Proteomes" id="UP001203512">
    <property type="component" value="Unassembled WGS sequence"/>
</dbReference>
<organism evidence="1 2">
    <name type="scientific">Sphingobium agri</name>
    <dbReference type="NCBI Taxonomy" id="2933566"/>
    <lineage>
        <taxon>Bacteria</taxon>
        <taxon>Pseudomonadati</taxon>
        <taxon>Pseudomonadota</taxon>
        <taxon>Alphaproteobacteria</taxon>
        <taxon>Sphingomonadales</taxon>
        <taxon>Sphingomonadaceae</taxon>
        <taxon>Sphingobium</taxon>
    </lineage>
</organism>
<dbReference type="SUPFAM" id="SSF52540">
    <property type="entry name" value="P-loop containing nucleoside triphosphate hydrolases"/>
    <property type="match status" value="1"/>
</dbReference>
<evidence type="ECO:0000313" key="2">
    <source>
        <dbReference type="Proteomes" id="UP001203512"/>
    </source>
</evidence>
<accession>A0ABT0DTV2</accession>
<name>A0ABT0DTV2_9SPHN</name>
<comment type="caution">
    <text evidence="1">The sequence shown here is derived from an EMBL/GenBank/DDBJ whole genome shotgun (WGS) entry which is preliminary data.</text>
</comment>
<sequence length="423" mass="48852">MNETTLPEPQEIHINDMADPVITPMLEAARQGPDDRPAHMTVDEVLAQAVANAGGLDDFGEDQSFRERMAVTLQAWDEDEGLTRGGRITLLDHLVRVMVNRLRIEDIVKRHPEILDIEIDRPLFIAGLPRSGTTHLVNWLARDERLRSLTLWEAEEPVQLRDLAPGEVDPRITRSAELWSAFEAVLPHMAAMHGMDAASIHEDNELLYMDLNCYSWEFQSRIPRWIDYYFAHDRTPSYAYEKKVLQVLTWHRGPNRWLLKSPQHMENLAAIKSVFPDATMVITHRDPIAVLRSLTTMLGYSDRIRRDPIDPPALARLWMERIERLLRACVDQRDAWGPDQSADILFHEYMADQEQVMRQVYDLAGLDLTPEVEAQLLGYLNENPRNKHGKVIYDLEGVFGLNEAAARERFSFYYDRFPVRHEG</sequence>
<dbReference type="Pfam" id="PF13469">
    <property type="entry name" value="Sulfotransfer_3"/>
    <property type="match status" value="1"/>
</dbReference>
<evidence type="ECO:0000313" key="1">
    <source>
        <dbReference type="EMBL" id="MCK0530538.1"/>
    </source>
</evidence>
<dbReference type="RefSeq" id="WP_247230154.1">
    <property type="nucleotide sequence ID" value="NZ_JALKHS010000005.1"/>
</dbReference>
<keyword evidence="2" id="KW-1185">Reference proteome</keyword>
<dbReference type="InterPro" id="IPR027417">
    <property type="entry name" value="P-loop_NTPase"/>
</dbReference>
<gene>
    <name evidence="1" type="ORF">MU848_02945</name>
</gene>
<reference evidence="1 2" key="1">
    <citation type="submission" date="2022-04" db="EMBL/GenBank/DDBJ databases">
        <authorList>
            <person name="Huq M.A."/>
        </authorList>
    </citation>
    <scope>NUCLEOTIDE SEQUENCE [LARGE SCALE GENOMIC DNA]</scope>
    <source>
        <strain evidence="1 2">MAH-33</strain>
    </source>
</reference>
<proteinExistence type="predicted"/>
<dbReference type="Gene3D" id="3.40.50.300">
    <property type="entry name" value="P-loop containing nucleotide triphosphate hydrolases"/>
    <property type="match status" value="1"/>
</dbReference>
<dbReference type="PANTHER" id="PTHR36451:SF1">
    <property type="entry name" value="OMEGA-HYDROXY-BETA-DIHYDROMENAQUINONE-9 SULFOTRANSFERASE STF3"/>
    <property type="match status" value="1"/>
</dbReference>